<dbReference type="PANTHER" id="PTHR44936:SF10">
    <property type="entry name" value="SENSOR PROTEIN RSTB"/>
    <property type="match status" value="1"/>
</dbReference>
<dbReference type="CDD" id="cd06225">
    <property type="entry name" value="HAMP"/>
    <property type="match status" value="1"/>
</dbReference>
<dbReference type="PRINTS" id="PR00344">
    <property type="entry name" value="BCTRLSENSOR"/>
</dbReference>
<evidence type="ECO:0000256" key="1">
    <source>
        <dbReference type="ARBA" id="ARBA00000085"/>
    </source>
</evidence>
<keyword evidence="6" id="KW-0808">Transferase</keyword>
<dbReference type="InterPro" id="IPR003661">
    <property type="entry name" value="HisK_dim/P_dom"/>
</dbReference>
<dbReference type="PROSITE" id="PS50109">
    <property type="entry name" value="HIS_KIN"/>
    <property type="match status" value="1"/>
</dbReference>
<comment type="catalytic activity">
    <reaction evidence="1">
        <text>ATP + protein L-histidine = ADP + protein N-phospho-L-histidine.</text>
        <dbReference type="EC" id="2.7.13.3"/>
    </reaction>
</comment>
<dbReference type="AlphaFoldDB" id="A0A2A4Z322"/>
<evidence type="ECO:0000259" key="12">
    <source>
        <dbReference type="PROSITE" id="PS50885"/>
    </source>
</evidence>
<dbReference type="InterPro" id="IPR005467">
    <property type="entry name" value="His_kinase_dom"/>
</dbReference>
<name>A0A2A4Z322_9PROT</name>
<sequence length="461" mass="52271">MLKNSWLKYIYPKSLWGQLVSLLLLALVISQLVVLLIFVDARRIANIGFEQDRMIERIVGLVNLIEVQTVNIHPNRRIFNRFNNRELKFRLSRSPVQGRDDQPVHSAQLREILVEKLPDVEQILVMSEGVRGMMGMFQRARQPKITRISISLRSGQWLNVTRLEGPSSYTWIAPLLLTMVLMILFIILIVSWVVRRLTKPLSALADAAQKLGRGQDVGELAEEGTADVRHVTESFNQMNRKIKSFVDDRTKMLAAISHDLRTPITSLRLRAEFIEDKEMQGKILETLDEMQMMTEAALKFSKDSVSDEKTKDTDLESLLESLVEDYEDMDADVKLLEDGDRVQIILPMRVMSMKRALRNLIDNGLKYGERVEVDFKLIDAGENVAICIKDIGPGIAEDELEKVFEPFYRLEKSRNKDTGGVGLGLSIARNIIRGHGGDLSIANIVQDGVVNGLEARIILPL</sequence>
<dbReference type="SMART" id="SM00387">
    <property type="entry name" value="HATPase_c"/>
    <property type="match status" value="1"/>
</dbReference>
<keyword evidence="5" id="KW-0597">Phosphoprotein</keyword>
<keyword evidence="10" id="KW-0812">Transmembrane</keyword>
<keyword evidence="10" id="KW-1133">Transmembrane helix</keyword>
<evidence type="ECO:0000256" key="2">
    <source>
        <dbReference type="ARBA" id="ARBA00004651"/>
    </source>
</evidence>
<dbReference type="GO" id="GO:0005886">
    <property type="term" value="C:plasma membrane"/>
    <property type="evidence" value="ECO:0007669"/>
    <property type="project" value="UniProtKB-SubCell"/>
</dbReference>
<dbReference type="PANTHER" id="PTHR44936">
    <property type="entry name" value="SENSOR PROTEIN CREC"/>
    <property type="match status" value="1"/>
</dbReference>
<dbReference type="InterPro" id="IPR004358">
    <property type="entry name" value="Sig_transdc_His_kin-like_C"/>
</dbReference>
<comment type="subcellular location">
    <subcellularLocation>
        <location evidence="2">Cell membrane</location>
        <topology evidence="2">Multi-pass membrane protein</topology>
    </subcellularLocation>
</comment>
<dbReference type="SUPFAM" id="SSF55874">
    <property type="entry name" value="ATPase domain of HSP90 chaperone/DNA topoisomerase II/histidine kinase"/>
    <property type="match status" value="1"/>
</dbReference>
<evidence type="ECO:0000256" key="10">
    <source>
        <dbReference type="SAM" id="Phobius"/>
    </source>
</evidence>
<dbReference type="CDD" id="cd00082">
    <property type="entry name" value="HisKA"/>
    <property type="match status" value="1"/>
</dbReference>
<evidence type="ECO:0000256" key="4">
    <source>
        <dbReference type="ARBA" id="ARBA00022475"/>
    </source>
</evidence>
<dbReference type="InterPro" id="IPR003594">
    <property type="entry name" value="HATPase_dom"/>
</dbReference>
<evidence type="ECO:0000256" key="6">
    <source>
        <dbReference type="ARBA" id="ARBA00022679"/>
    </source>
</evidence>
<keyword evidence="10" id="KW-0472">Membrane</keyword>
<evidence type="ECO:0000313" key="13">
    <source>
        <dbReference type="EMBL" id="PCJ00948.1"/>
    </source>
</evidence>
<keyword evidence="8 13" id="KW-0418">Kinase</keyword>
<feature type="transmembrane region" description="Helical" evidence="10">
    <location>
        <begin position="15"/>
        <end position="39"/>
    </location>
</feature>
<proteinExistence type="predicted"/>
<comment type="caution">
    <text evidence="13">The sequence shown here is derived from an EMBL/GenBank/DDBJ whole genome shotgun (WGS) entry which is preliminary data.</text>
</comment>
<feature type="unsure residue" description="D or N" evidence="13">
    <location>
        <position position="374"/>
    </location>
</feature>
<feature type="domain" description="HAMP" evidence="12">
    <location>
        <begin position="195"/>
        <end position="247"/>
    </location>
</feature>
<feature type="domain" description="Histidine kinase" evidence="11">
    <location>
        <begin position="255"/>
        <end position="461"/>
    </location>
</feature>
<dbReference type="InterPro" id="IPR003660">
    <property type="entry name" value="HAMP_dom"/>
</dbReference>
<dbReference type="Gene3D" id="3.30.565.10">
    <property type="entry name" value="Histidine kinase-like ATPase, C-terminal domain"/>
    <property type="match status" value="1"/>
</dbReference>
<evidence type="ECO:0000259" key="11">
    <source>
        <dbReference type="PROSITE" id="PS50109"/>
    </source>
</evidence>
<dbReference type="GO" id="GO:0005524">
    <property type="term" value="F:ATP binding"/>
    <property type="evidence" value="ECO:0007669"/>
    <property type="project" value="UniProtKB-KW"/>
</dbReference>
<evidence type="ECO:0000256" key="9">
    <source>
        <dbReference type="ARBA" id="ARBA00022840"/>
    </source>
</evidence>
<evidence type="ECO:0000256" key="5">
    <source>
        <dbReference type="ARBA" id="ARBA00022553"/>
    </source>
</evidence>
<dbReference type="SUPFAM" id="SSF47384">
    <property type="entry name" value="Homodimeric domain of signal transducing histidine kinase"/>
    <property type="match status" value="1"/>
</dbReference>
<dbReference type="Pfam" id="PF02518">
    <property type="entry name" value="HATPase_c"/>
    <property type="match status" value="1"/>
</dbReference>
<keyword evidence="4" id="KW-1003">Cell membrane</keyword>
<reference key="1">
    <citation type="submission" date="2017-08" db="EMBL/GenBank/DDBJ databases">
        <title>A dynamic microbial community with high functional redundancy inhabits the cold, oxic subseafloor aquifer.</title>
        <authorList>
            <person name="Tully B.J."/>
            <person name="Wheat C.G."/>
            <person name="Glazer B.T."/>
            <person name="Huber J.A."/>
        </authorList>
    </citation>
    <scope>NUCLEOTIDE SEQUENCE [LARGE SCALE GENOMIC DNA]</scope>
</reference>
<dbReference type="EC" id="2.7.13.3" evidence="3"/>
<reference evidence="13" key="2">
    <citation type="journal article" date="2018" name="ISME J.">
        <title>A dynamic microbial community with high functional redundancy inhabits the cold, oxic subseafloor aquifer.</title>
        <authorList>
            <person name="Tully B.J."/>
            <person name="Wheat C.G."/>
            <person name="Glazer B.T."/>
            <person name="Huber J.A."/>
        </authorList>
    </citation>
    <scope>NUCLEOTIDE SEQUENCE</scope>
    <source>
        <strain evidence="13">NORP83</strain>
    </source>
</reference>
<dbReference type="EMBL" id="NVUS01000009">
    <property type="protein sequence ID" value="PCJ00948.1"/>
    <property type="molecule type" value="Genomic_DNA"/>
</dbReference>
<dbReference type="GO" id="GO:0000155">
    <property type="term" value="F:phosphorelay sensor kinase activity"/>
    <property type="evidence" value="ECO:0007669"/>
    <property type="project" value="InterPro"/>
</dbReference>
<organism evidence="13">
    <name type="scientific">OCS116 cluster bacterium</name>
    <dbReference type="NCBI Taxonomy" id="2030921"/>
    <lineage>
        <taxon>Bacteria</taxon>
        <taxon>Pseudomonadati</taxon>
        <taxon>Pseudomonadota</taxon>
        <taxon>Alphaproteobacteria</taxon>
        <taxon>OCS116 cluster</taxon>
    </lineage>
</organism>
<gene>
    <name evidence="13" type="ORF">COB13_08265</name>
</gene>
<accession>A0A2A4Z322</accession>
<keyword evidence="9" id="KW-0067">ATP-binding</keyword>
<dbReference type="Pfam" id="PF00512">
    <property type="entry name" value="HisKA"/>
    <property type="match status" value="1"/>
</dbReference>
<dbReference type="Pfam" id="PF00672">
    <property type="entry name" value="HAMP"/>
    <property type="match status" value="1"/>
</dbReference>
<keyword evidence="7" id="KW-0547">Nucleotide-binding</keyword>
<dbReference type="Gene3D" id="6.10.340.10">
    <property type="match status" value="1"/>
</dbReference>
<evidence type="ECO:0000256" key="7">
    <source>
        <dbReference type="ARBA" id="ARBA00022741"/>
    </source>
</evidence>
<feature type="transmembrane region" description="Helical" evidence="10">
    <location>
        <begin position="171"/>
        <end position="194"/>
    </location>
</feature>
<evidence type="ECO:0000256" key="8">
    <source>
        <dbReference type="ARBA" id="ARBA00022777"/>
    </source>
</evidence>
<dbReference type="Gene3D" id="1.10.287.130">
    <property type="match status" value="1"/>
</dbReference>
<dbReference type="SMART" id="SM00304">
    <property type="entry name" value="HAMP"/>
    <property type="match status" value="1"/>
</dbReference>
<dbReference type="PROSITE" id="PS50885">
    <property type="entry name" value="HAMP"/>
    <property type="match status" value="1"/>
</dbReference>
<dbReference type="InterPro" id="IPR050980">
    <property type="entry name" value="2C_sensor_his_kinase"/>
</dbReference>
<protein>
    <recommendedName>
        <fullName evidence="3">histidine kinase</fullName>
        <ecNumber evidence="3">2.7.13.3</ecNumber>
    </recommendedName>
</protein>
<dbReference type="InterPro" id="IPR036097">
    <property type="entry name" value="HisK_dim/P_sf"/>
</dbReference>
<dbReference type="InterPro" id="IPR036890">
    <property type="entry name" value="HATPase_C_sf"/>
</dbReference>
<dbReference type="SMART" id="SM00388">
    <property type="entry name" value="HisKA"/>
    <property type="match status" value="1"/>
</dbReference>
<evidence type="ECO:0000256" key="3">
    <source>
        <dbReference type="ARBA" id="ARBA00012438"/>
    </source>
</evidence>